<dbReference type="SUPFAM" id="SSF51905">
    <property type="entry name" value="FAD/NAD(P)-binding domain"/>
    <property type="match status" value="1"/>
</dbReference>
<dbReference type="InterPro" id="IPR050631">
    <property type="entry name" value="PheA/TfdB_FAD_monoxygenase"/>
</dbReference>
<sequence>MGGTARDVVVVGRGPVGQLAAILLGARGWEVVLVERWPEPYPLPRAVTFDHEVGRVLGAAGIGGGLAAVSEAATEYEWRNAAGQVLLRFAWDRPGITGWPRASMFAQPELEALLAKRIAAMPNVEVRAGCEAVAVHQDDRRAVVRVRDGAGTEGELSARYVVGCDGAKSTVRRFMDTTVTDLGFFHDWLIVDVVPGRPREWRPANLQICDPARPTTVVSGGPGRRRFEFMRLPGESAAELNRAETAWRLIAPWGLGPDNTVLERHTVYTFQARWADRWRDGRLLLAGDAAHLMPPFAGQGMCAGLRDAANLAWKLDLVLSGRADPDLLDSYTAERTAHVREAIETSIELGKVICVLDPDAAAERDRAMNAAGGGTVVDTLPDQPLTTGVLADRPADRAGMLCPQGRVRYGGREGGFDEVVGTGFAVLCAAEPGTLLDDGRLAFCERLGAHVLRIVAPGEPGEPAEPGFGTVVDLDGVYRALLDGHEAVVVRPDFYVFGAGGAAALVDGLRDRLGASGVLGA</sequence>
<dbReference type="NCBIfam" id="NF004829">
    <property type="entry name" value="PRK06183.1-3"/>
    <property type="match status" value="1"/>
</dbReference>
<dbReference type="InterPro" id="IPR036188">
    <property type="entry name" value="FAD/NAD-bd_sf"/>
</dbReference>
<dbReference type="EMBL" id="JBHTGP010000003">
    <property type="protein sequence ID" value="MFD0684531.1"/>
    <property type="molecule type" value="Genomic_DNA"/>
</dbReference>
<organism evidence="3 4">
    <name type="scientific">Actinomadura fibrosa</name>
    <dbReference type="NCBI Taxonomy" id="111802"/>
    <lineage>
        <taxon>Bacteria</taxon>
        <taxon>Bacillati</taxon>
        <taxon>Actinomycetota</taxon>
        <taxon>Actinomycetes</taxon>
        <taxon>Streptosporangiales</taxon>
        <taxon>Thermomonosporaceae</taxon>
        <taxon>Actinomadura</taxon>
    </lineage>
</organism>
<accession>A0ABW2XDJ8</accession>
<evidence type="ECO:0000259" key="2">
    <source>
        <dbReference type="Pfam" id="PF01494"/>
    </source>
</evidence>
<feature type="domain" description="FAD-binding" evidence="2">
    <location>
        <begin position="7"/>
        <end position="345"/>
    </location>
</feature>
<reference evidence="4" key="1">
    <citation type="journal article" date="2019" name="Int. J. Syst. Evol. Microbiol.">
        <title>The Global Catalogue of Microorganisms (GCM) 10K type strain sequencing project: providing services to taxonomists for standard genome sequencing and annotation.</title>
        <authorList>
            <consortium name="The Broad Institute Genomics Platform"/>
            <consortium name="The Broad Institute Genome Sequencing Center for Infectious Disease"/>
            <person name="Wu L."/>
            <person name="Ma J."/>
        </authorList>
    </citation>
    <scope>NUCLEOTIDE SEQUENCE [LARGE SCALE GENOMIC DNA]</scope>
    <source>
        <strain evidence="4">JCM 9371</strain>
    </source>
</reference>
<evidence type="ECO:0000256" key="1">
    <source>
        <dbReference type="ARBA" id="ARBA00023002"/>
    </source>
</evidence>
<keyword evidence="4" id="KW-1185">Reference proteome</keyword>
<protein>
    <submittedName>
        <fullName evidence="3">Bifunctional 3-(3-hydroxy-phenyl)propionate/3-hydroxycinnamic acid hydroxylase</fullName>
    </submittedName>
</protein>
<comment type="caution">
    <text evidence="3">The sequence shown here is derived from an EMBL/GenBank/DDBJ whole genome shotgun (WGS) entry which is preliminary data.</text>
</comment>
<keyword evidence="1" id="KW-0560">Oxidoreductase</keyword>
<dbReference type="Gene3D" id="3.50.50.60">
    <property type="entry name" value="FAD/NAD(P)-binding domain"/>
    <property type="match status" value="1"/>
</dbReference>
<evidence type="ECO:0000313" key="3">
    <source>
        <dbReference type="EMBL" id="MFD0684531.1"/>
    </source>
</evidence>
<dbReference type="PANTHER" id="PTHR43476:SF3">
    <property type="entry name" value="FAD-BINDING MONOOXYGENASE"/>
    <property type="match status" value="1"/>
</dbReference>
<dbReference type="RefSeq" id="WP_131756609.1">
    <property type="nucleotide sequence ID" value="NZ_CAACUY010000018.1"/>
</dbReference>
<dbReference type="InterPro" id="IPR002938">
    <property type="entry name" value="FAD-bd"/>
</dbReference>
<dbReference type="PRINTS" id="PR00420">
    <property type="entry name" value="RNGMNOXGNASE"/>
</dbReference>
<name>A0ABW2XDJ8_9ACTN</name>
<dbReference type="Gene3D" id="3.30.70.2450">
    <property type="match status" value="1"/>
</dbReference>
<evidence type="ECO:0000313" key="4">
    <source>
        <dbReference type="Proteomes" id="UP001597063"/>
    </source>
</evidence>
<dbReference type="Pfam" id="PF01494">
    <property type="entry name" value="FAD_binding_3"/>
    <property type="match status" value="1"/>
</dbReference>
<proteinExistence type="predicted"/>
<gene>
    <name evidence="3" type="ORF">ACFQZM_08495</name>
</gene>
<dbReference type="Proteomes" id="UP001597063">
    <property type="component" value="Unassembled WGS sequence"/>
</dbReference>
<dbReference type="PANTHER" id="PTHR43476">
    <property type="entry name" value="3-(3-HYDROXY-PHENYL)PROPIONATE/3-HYDROXYCINNAMIC ACID HYDROXYLASE"/>
    <property type="match status" value="1"/>
</dbReference>